<accession>A0A1Y2IZU5</accession>
<organism evidence="1 2">
    <name type="scientific">Trametes coccinea (strain BRFM310)</name>
    <name type="common">Pycnoporus coccineus</name>
    <dbReference type="NCBI Taxonomy" id="1353009"/>
    <lineage>
        <taxon>Eukaryota</taxon>
        <taxon>Fungi</taxon>
        <taxon>Dikarya</taxon>
        <taxon>Basidiomycota</taxon>
        <taxon>Agaricomycotina</taxon>
        <taxon>Agaricomycetes</taxon>
        <taxon>Polyporales</taxon>
        <taxon>Polyporaceae</taxon>
        <taxon>Trametes</taxon>
    </lineage>
</organism>
<evidence type="ECO:0000313" key="2">
    <source>
        <dbReference type="Proteomes" id="UP000193067"/>
    </source>
</evidence>
<reference evidence="1 2" key="1">
    <citation type="journal article" date="2015" name="Biotechnol. Biofuels">
        <title>Enhanced degradation of softwood versus hardwood by the white-rot fungus Pycnoporus coccineus.</title>
        <authorList>
            <person name="Couturier M."/>
            <person name="Navarro D."/>
            <person name="Chevret D."/>
            <person name="Henrissat B."/>
            <person name="Piumi F."/>
            <person name="Ruiz-Duenas F.J."/>
            <person name="Martinez A.T."/>
            <person name="Grigoriev I.V."/>
            <person name="Riley R."/>
            <person name="Lipzen A."/>
            <person name="Berrin J.G."/>
            <person name="Master E.R."/>
            <person name="Rosso M.N."/>
        </authorList>
    </citation>
    <scope>NUCLEOTIDE SEQUENCE [LARGE SCALE GENOMIC DNA]</scope>
    <source>
        <strain evidence="1 2">BRFM310</strain>
    </source>
</reference>
<dbReference type="EMBL" id="KZ084090">
    <property type="protein sequence ID" value="OSD06675.1"/>
    <property type="molecule type" value="Genomic_DNA"/>
</dbReference>
<proteinExistence type="predicted"/>
<protein>
    <submittedName>
        <fullName evidence="1">Uncharacterized protein</fullName>
    </submittedName>
</protein>
<gene>
    <name evidence="1" type="ORF">PYCCODRAFT_961312</name>
</gene>
<keyword evidence="2" id="KW-1185">Reference proteome</keyword>
<sequence>MINNLNRRQASAQMLHPPGRRMMRGVTEHQHIQNSATRRHAEGTEFVSGSKGLRGERCKYTAIVRWLSRNEDPRPCRRLGLRSTLTLSFAVAICLC</sequence>
<evidence type="ECO:0000313" key="1">
    <source>
        <dbReference type="EMBL" id="OSD06675.1"/>
    </source>
</evidence>
<name>A0A1Y2IZU5_TRAC3</name>
<dbReference type="AlphaFoldDB" id="A0A1Y2IZU5"/>
<dbReference type="Proteomes" id="UP000193067">
    <property type="component" value="Unassembled WGS sequence"/>
</dbReference>